<evidence type="ECO:0000313" key="2">
    <source>
        <dbReference type="Proteomes" id="UP000735302"/>
    </source>
</evidence>
<dbReference type="Proteomes" id="UP000735302">
    <property type="component" value="Unassembled WGS sequence"/>
</dbReference>
<name>A0AAV4DA08_9GAST</name>
<organism evidence="1 2">
    <name type="scientific">Plakobranchus ocellatus</name>
    <dbReference type="NCBI Taxonomy" id="259542"/>
    <lineage>
        <taxon>Eukaryota</taxon>
        <taxon>Metazoa</taxon>
        <taxon>Spiralia</taxon>
        <taxon>Lophotrochozoa</taxon>
        <taxon>Mollusca</taxon>
        <taxon>Gastropoda</taxon>
        <taxon>Heterobranchia</taxon>
        <taxon>Euthyneura</taxon>
        <taxon>Panpulmonata</taxon>
        <taxon>Sacoglossa</taxon>
        <taxon>Placobranchoidea</taxon>
        <taxon>Plakobranchidae</taxon>
        <taxon>Plakobranchus</taxon>
    </lineage>
</organism>
<keyword evidence="2" id="KW-1185">Reference proteome</keyword>
<protein>
    <submittedName>
        <fullName evidence="1">Traf-interacting protein</fullName>
    </submittedName>
</protein>
<comment type="caution">
    <text evidence="1">The sequence shown here is derived from an EMBL/GenBank/DDBJ whole genome shotgun (WGS) entry which is preliminary data.</text>
</comment>
<evidence type="ECO:0000313" key="1">
    <source>
        <dbReference type="EMBL" id="GFO40880.1"/>
    </source>
</evidence>
<dbReference type="EMBL" id="BLXT01007646">
    <property type="protein sequence ID" value="GFO40880.1"/>
    <property type="molecule type" value="Genomic_DNA"/>
</dbReference>
<proteinExistence type="predicted"/>
<gene>
    <name evidence="1" type="ORF">PoB_006738500</name>
</gene>
<accession>A0AAV4DA08</accession>
<dbReference type="AlphaFoldDB" id="A0AAV4DA08"/>
<reference evidence="1 2" key="1">
    <citation type="journal article" date="2021" name="Elife">
        <title>Chloroplast acquisition without the gene transfer in kleptoplastic sea slugs, Plakobranchus ocellatus.</title>
        <authorList>
            <person name="Maeda T."/>
            <person name="Takahashi S."/>
            <person name="Yoshida T."/>
            <person name="Shimamura S."/>
            <person name="Takaki Y."/>
            <person name="Nagai Y."/>
            <person name="Toyoda A."/>
            <person name="Suzuki Y."/>
            <person name="Arimoto A."/>
            <person name="Ishii H."/>
            <person name="Satoh N."/>
            <person name="Nishiyama T."/>
            <person name="Hasebe M."/>
            <person name="Maruyama T."/>
            <person name="Minagawa J."/>
            <person name="Obokata J."/>
            <person name="Shigenobu S."/>
        </authorList>
    </citation>
    <scope>NUCLEOTIDE SEQUENCE [LARGE SCALE GENOMIC DNA]</scope>
</reference>
<sequence length="279" mass="31965">MAKCFFGSKHFLVKLLPCHGLRAIFQFEVITEAIQQLESCGAKVVAVINDNNKQFAETESVPCLVFRKDQRCSKYNISKYRFFQRLCPFIDQSFACGKSSTLSRLFKFIGNGIQIGAVIDSSEAGLHQLNNLLEWTQRAKDMEAVETSRQKKLTCDIAQALYWTCHCLHDISVYLLNIDMPFQHSYVAPGFFQRDDIEQHFAHFRMAAGCKYFVHAAEIAQTCLQMKEPPSSTFLVILPPKRDYQREQMKCQILNILQITHKSWTAVGSNILQTSYVIL</sequence>